<dbReference type="Gene3D" id="1.10.10.10">
    <property type="entry name" value="Winged helix-like DNA-binding domain superfamily/Winged helix DNA-binding domain"/>
    <property type="match status" value="1"/>
</dbReference>
<dbReference type="InterPro" id="IPR018334">
    <property type="entry name" value="ArsR_HTH"/>
</dbReference>
<protein>
    <submittedName>
        <fullName evidence="5">Unannotated protein</fullName>
    </submittedName>
</protein>
<evidence type="ECO:0000259" key="4">
    <source>
        <dbReference type="PROSITE" id="PS50987"/>
    </source>
</evidence>
<dbReference type="PROSITE" id="PS50987">
    <property type="entry name" value="HTH_ARSR_2"/>
    <property type="match status" value="1"/>
</dbReference>
<reference evidence="5" key="1">
    <citation type="submission" date="2020-05" db="EMBL/GenBank/DDBJ databases">
        <authorList>
            <person name="Chiriac C."/>
            <person name="Salcher M."/>
            <person name="Ghai R."/>
            <person name="Kavagutti S V."/>
        </authorList>
    </citation>
    <scope>NUCLEOTIDE SEQUENCE</scope>
</reference>
<dbReference type="Pfam" id="PF01022">
    <property type="entry name" value="HTH_5"/>
    <property type="match status" value="1"/>
</dbReference>
<dbReference type="PROSITE" id="PS00846">
    <property type="entry name" value="HTH_ARSR_1"/>
    <property type="match status" value="1"/>
</dbReference>
<dbReference type="InterPro" id="IPR036388">
    <property type="entry name" value="WH-like_DNA-bd_sf"/>
</dbReference>
<evidence type="ECO:0000313" key="5">
    <source>
        <dbReference type="EMBL" id="CAB4551332.1"/>
    </source>
</evidence>
<evidence type="ECO:0000256" key="2">
    <source>
        <dbReference type="ARBA" id="ARBA00023125"/>
    </source>
</evidence>
<dbReference type="GO" id="GO:0003677">
    <property type="term" value="F:DNA binding"/>
    <property type="evidence" value="ECO:0007669"/>
    <property type="project" value="UniProtKB-KW"/>
</dbReference>
<proteinExistence type="predicted"/>
<dbReference type="InterPro" id="IPR011991">
    <property type="entry name" value="ArsR-like_HTH"/>
</dbReference>
<keyword evidence="2" id="KW-0238">DNA-binding</keyword>
<keyword evidence="3" id="KW-0804">Transcription</keyword>
<keyword evidence="1" id="KW-0805">Transcription regulation</keyword>
<name>A0A6J6CIL0_9ZZZZ</name>
<dbReference type="NCBIfam" id="NF033788">
    <property type="entry name" value="HTH_metalloreg"/>
    <property type="match status" value="1"/>
</dbReference>
<dbReference type="GO" id="GO:0003700">
    <property type="term" value="F:DNA-binding transcription factor activity"/>
    <property type="evidence" value="ECO:0007669"/>
    <property type="project" value="InterPro"/>
</dbReference>
<dbReference type="PANTHER" id="PTHR33154">
    <property type="entry name" value="TRANSCRIPTIONAL REGULATOR, ARSR FAMILY"/>
    <property type="match status" value="1"/>
</dbReference>
<dbReference type="AlphaFoldDB" id="A0A6J6CIL0"/>
<dbReference type="PRINTS" id="PR00778">
    <property type="entry name" value="HTHARSR"/>
</dbReference>
<dbReference type="PANTHER" id="PTHR33154:SF18">
    <property type="entry name" value="ARSENICAL RESISTANCE OPERON REPRESSOR"/>
    <property type="match status" value="1"/>
</dbReference>
<organism evidence="5">
    <name type="scientific">freshwater metagenome</name>
    <dbReference type="NCBI Taxonomy" id="449393"/>
    <lineage>
        <taxon>unclassified sequences</taxon>
        <taxon>metagenomes</taxon>
        <taxon>ecological metagenomes</taxon>
    </lineage>
</organism>
<dbReference type="EMBL" id="CAEZST010000025">
    <property type="protein sequence ID" value="CAB4551332.1"/>
    <property type="molecule type" value="Genomic_DNA"/>
</dbReference>
<accession>A0A6J6CIL0</accession>
<dbReference type="SMART" id="SM00418">
    <property type="entry name" value="HTH_ARSR"/>
    <property type="match status" value="1"/>
</dbReference>
<dbReference type="SUPFAM" id="SSF46785">
    <property type="entry name" value="Winged helix' DNA-binding domain"/>
    <property type="match status" value="1"/>
</dbReference>
<feature type="domain" description="HTH arsR-type" evidence="4">
    <location>
        <begin position="21"/>
        <end position="111"/>
    </location>
</feature>
<dbReference type="CDD" id="cd00090">
    <property type="entry name" value="HTH_ARSR"/>
    <property type="match status" value="1"/>
</dbReference>
<evidence type="ECO:0000256" key="3">
    <source>
        <dbReference type="ARBA" id="ARBA00023163"/>
    </source>
</evidence>
<dbReference type="InterPro" id="IPR051081">
    <property type="entry name" value="HTH_MetalResp_TranReg"/>
</dbReference>
<evidence type="ECO:0000256" key="1">
    <source>
        <dbReference type="ARBA" id="ARBA00023015"/>
    </source>
</evidence>
<gene>
    <name evidence="5" type="ORF">UFOPK1503_01073</name>
</gene>
<dbReference type="InterPro" id="IPR036390">
    <property type="entry name" value="WH_DNA-bd_sf"/>
</dbReference>
<dbReference type="InterPro" id="IPR001845">
    <property type="entry name" value="HTH_ArsR_DNA-bd_dom"/>
</dbReference>
<sequence length="111" mass="12212">MATKISLDISGCAPAPGLEPMARSKATEIAALLKAVADPTRLQILALIRQSPDSRACICDLTEPLDLSQPTISHHMKKMTEVGLLTSEKKGTWVYYSINQKIWNQISDLFD</sequence>